<dbReference type="AlphaFoldDB" id="A0A2T7CER6"/>
<dbReference type="OrthoDB" id="10530642at2759"/>
<feature type="region of interest" description="Disordered" evidence="1">
    <location>
        <begin position="62"/>
        <end position="101"/>
    </location>
</feature>
<evidence type="ECO:0000313" key="3">
    <source>
        <dbReference type="Proteomes" id="UP000244336"/>
    </source>
</evidence>
<proteinExistence type="predicted"/>
<keyword evidence="3" id="KW-1185">Reference proteome</keyword>
<accession>A0A2T7CER6</accession>
<dbReference type="Proteomes" id="UP000244336">
    <property type="component" value="Chromosome 9"/>
</dbReference>
<protein>
    <submittedName>
        <fullName evidence="2">Uncharacterized protein</fullName>
    </submittedName>
</protein>
<reference evidence="2 3" key="1">
    <citation type="submission" date="2018-04" db="EMBL/GenBank/DDBJ databases">
        <title>WGS assembly of Panicum hallii var. hallii HAL2.</title>
        <authorList>
            <person name="Lovell J."/>
            <person name="Jenkins J."/>
            <person name="Lowry D."/>
            <person name="Mamidi S."/>
            <person name="Sreedasyam A."/>
            <person name="Weng X."/>
            <person name="Barry K."/>
            <person name="Bonette J."/>
            <person name="Campitelli B."/>
            <person name="Daum C."/>
            <person name="Gordon S."/>
            <person name="Gould B."/>
            <person name="Lipzen A."/>
            <person name="MacQueen A."/>
            <person name="Palacio-Mejia J."/>
            <person name="Plott C."/>
            <person name="Shakirov E."/>
            <person name="Shu S."/>
            <person name="Yoshinaga Y."/>
            <person name="Zane M."/>
            <person name="Rokhsar D."/>
            <person name="Grimwood J."/>
            <person name="Schmutz J."/>
            <person name="Juenger T."/>
        </authorList>
    </citation>
    <scope>NUCLEOTIDE SEQUENCE [LARGE SCALE GENOMIC DNA]</scope>
    <source>
        <strain evidence="3">cv. HAL2</strain>
    </source>
</reference>
<name>A0A2T7CER6_9POAL</name>
<organism evidence="2 3">
    <name type="scientific">Panicum hallii var. hallii</name>
    <dbReference type="NCBI Taxonomy" id="1504633"/>
    <lineage>
        <taxon>Eukaryota</taxon>
        <taxon>Viridiplantae</taxon>
        <taxon>Streptophyta</taxon>
        <taxon>Embryophyta</taxon>
        <taxon>Tracheophyta</taxon>
        <taxon>Spermatophyta</taxon>
        <taxon>Magnoliopsida</taxon>
        <taxon>Liliopsida</taxon>
        <taxon>Poales</taxon>
        <taxon>Poaceae</taxon>
        <taxon>PACMAD clade</taxon>
        <taxon>Panicoideae</taxon>
        <taxon>Panicodae</taxon>
        <taxon>Paniceae</taxon>
        <taxon>Panicinae</taxon>
        <taxon>Panicum</taxon>
        <taxon>Panicum sect. Panicum</taxon>
    </lineage>
</organism>
<gene>
    <name evidence="2" type="ORF">GQ55_9G528400</name>
</gene>
<evidence type="ECO:0000313" key="2">
    <source>
        <dbReference type="EMBL" id="PUZ41733.1"/>
    </source>
</evidence>
<feature type="compositionally biased region" description="Low complexity" evidence="1">
    <location>
        <begin position="90"/>
        <end position="101"/>
    </location>
</feature>
<dbReference type="EMBL" id="CM009757">
    <property type="protein sequence ID" value="PUZ41733.1"/>
    <property type="molecule type" value="Genomic_DNA"/>
</dbReference>
<dbReference type="Gramene" id="PUZ41733">
    <property type="protein sequence ID" value="PUZ41733"/>
    <property type="gene ID" value="GQ55_9G528400"/>
</dbReference>
<evidence type="ECO:0000256" key="1">
    <source>
        <dbReference type="SAM" id="MobiDB-lite"/>
    </source>
</evidence>
<sequence>MERPVATQTGPGEAERWPLQILTGTAIGAPVKWALHGKTALITGGTRCIRCAVAEELAALGSRPPCTRGPGRRQSLGSTSRRVRQGPGGSATSPCGTSGTTCSVRSPTTSVASLTSLQYVQQLSVAEMRMLRWFCGHTRRDKEGIESGTKRQDRGGTYRGEVDSTSVEMVWTCTTETSRGAGA</sequence>